<accession>A0AAE9HUU2</accession>
<keyword evidence="8" id="KW-0922">Interferon antiviral system evasion</keyword>
<dbReference type="Pfam" id="PF13825">
    <property type="entry name" value="Paramyxo_P_V_N"/>
    <property type="match status" value="1"/>
</dbReference>
<evidence type="ECO:0000256" key="10">
    <source>
        <dbReference type="ARBA" id="ARBA00023280"/>
    </source>
</evidence>
<keyword evidence="2" id="KW-1113">Inhibition of host RLR pathway by virus</keyword>
<keyword evidence="9" id="KW-1089">Inhibition of host MDA5 by virus</keyword>
<keyword evidence="10" id="KW-0899">Viral immunoevasion</keyword>
<reference evidence="14 15" key="1">
    <citation type="journal article" date="2022" name="Arch. Virol.">
        <title>Classification of new morbillivirus and jeilongvirus sequences from bats sampled in Brazil and Malaysia.</title>
        <authorList>
            <person name="Wells H.L."/>
            <person name="Loh E."/>
            <person name="Nava A."/>
            <person name="Solorio M.R."/>
            <person name="Lee M.H."/>
            <person name="Lee J."/>
            <person name="Sukor J.R.A."/>
            <person name="Navarrete-Macias I."/>
            <person name="Liang E."/>
            <person name="Firth C."/>
            <person name="Epstein J.H."/>
            <person name="Rostal M.K."/>
            <person name="Zambrana-Torrelio C."/>
            <person name="Murray K."/>
            <person name="Daszak P."/>
            <person name="Goldstein T."/>
            <person name="Mazet J.A.K."/>
            <person name="Lee B."/>
            <person name="Hughes T."/>
            <person name="Durigon E."/>
            <person name="Anthony S.J."/>
        </authorList>
    </citation>
    <scope>NUCLEOTIDE SEQUENCE [LARGE SCALE GENOMIC DNA]</scope>
    <source>
        <strain evidence="14">PREDICT/PBZ-1381</strain>
    </source>
</reference>
<evidence type="ECO:0000259" key="12">
    <source>
        <dbReference type="Pfam" id="PF13008"/>
    </source>
</evidence>
<evidence type="ECO:0000256" key="11">
    <source>
        <dbReference type="SAM" id="MobiDB-lite"/>
    </source>
</evidence>
<feature type="region of interest" description="Disordered" evidence="11">
    <location>
        <begin position="41"/>
        <end position="102"/>
    </location>
</feature>
<keyword evidence="4" id="KW-0945">Host-virus interaction</keyword>
<feature type="compositionally biased region" description="Acidic residues" evidence="11">
    <location>
        <begin position="41"/>
        <end position="61"/>
    </location>
</feature>
<evidence type="ECO:0000313" key="14">
    <source>
        <dbReference type="EMBL" id="URD31416.1"/>
    </source>
</evidence>
<feature type="compositionally biased region" description="Acidic residues" evidence="11">
    <location>
        <begin position="140"/>
        <end position="149"/>
    </location>
</feature>
<feature type="domain" description="Paramyxovirus structural protein P/V N-terminal" evidence="13">
    <location>
        <begin position="4"/>
        <end position="234"/>
    </location>
</feature>
<keyword evidence="7" id="KW-0862">Zinc</keyword>
<feature type="compositionally biased region" description="Basic and acidic residues" evidence="11">
    <location>
        <begin position="90"/>
        <end position="102"/>
    </location>
</feature>
<evidence type="ECO:0000256" key="8">
    <source>
        <dbReference type="ARBA" id="ARBA00023258"/>
    </source>
</evidence>
<feature type="domain" description="Paramyxovirinae protein V zinc-binding" evidence="12">
    <location>
        <begin position="238"/>
        <end position="280"/>
    </location>
</feature>
<dbReference type="Gene3D" id="4.10.80.340">
    <property type="match status" value="1"/>
</dbReference>
<proteinExistence type="predicted"/>
<dbReference type="EMBL" id="MZ312422">
    <property type="protein sequence ID" value="URD31416.1"/>
    <property type="molecule type" value="Viral_cRNA"/>
</dbReference>
<evidence type="ECO:0000256" key="6">
    <source>
        <dbReference type="ARBA" id="ARBA00022723"/>
    </source>
</evidence>
<evidence type="ECO:0000259" key="13">
    <source>
        <dbReference type="Pfam" id="PF13825"/>
    </source>
</evidence>
<evidence type="ECO:0000256" key="2">
    <source>
        <dbReference type="ARBA" id="ARBA00022482"/>
    </source>
</evidence>
<evidence type="ECO:0000256" key="9">
    <source>
        <dbReference type="ARBA" id="ARBA00023260"/>
    </source>
</evidence>
<dbReference type="GO" id="GO:0046872">
    <property type="term" value="F:metal ion binding"/>
    <property type="evidence" value="ECO:0007669"/>
    <property type="project" value="UniProtKB-KW"/>
</dbReference>
<protein>
    <recommendedName>
        <fullName evidence="1">Non-structural protein V</fullName>
    </recommendedName>
</protein>
<evidence type="ECO:0000256" key="4">
    <source>
        <dbReference type="ARBA" id="ARBA00022581"/>
    </source>
</evidence>
<evidence type="ECO:0000313" key="15">
    <source>
        <dbReference type="Proteomes" id="UP001265502"/>
    </source>
</evidence>
<evidence type="ECO:0000256" key="7">
    <source>
        <dbReference type="ARBA" id="ARBA00022833"/>
    </source>
</evidence>
<dbReference type="Pfam" id="PF13008">
    <property type="entry name" value="zf-Paramyx-P"/>
    <property type="match status" value="1"/>
</dbReference>
<sequence length="300" mass="33031">MAEEQAQHVSKGLECIKAIRANPLCIEEIQEISIIRDTALEEFEPPVSSEQDEEDLDEDINESQKAAGGPAGQSTLCPNSDGFGEADGQDFGRTDVERHEPVSRSDIQCYYVHSHCGEEVEGIQDVDSVLVQSDNNCNPDDSEGTDSADEGASGFSKDDSSKSTANDRGSTSTPVPIRSADVSKMMEDEITSLLGPDNRNKGRENLGRQLTFPKQPKIAETGSDLESIKKGHRREINLIWNGDRLYIDKWCNPMCAKITSDFVRAQCTCGECPQICSECKDDTEMRTRVWYASSASSTFQ</sequence>
<dbReference type="Proteomes" id="UP001265502">
    <property type="component" value="Segment"/>
</dbReference>
<dbReference type="InterPro" id="IPR024279">
    <property type="entry name" value="Paramyx_V_Zn-bd"/>
</dbReference>
<organism evidence="14 15">
    <name type="scientific">Phyllostomus bat morbillivirus</name>
    <dbReference type="NCBI Taxonomy" id="2853285"/>
    <lineage>
        <taxon>Viruses</taxon>
        <taxon>Riboviria</taxon>
        <taxon>Orthornavirae</taxon>
        <taxon>Negarnaviricota</taxon>
        <taxon>Haploviricotina</taxon>
        <taxon>Monjiviricetes</taxon>
        <taxon>Mononegavirales</taxon>
        <taxon>Paramyxoviridae</taxon>
        <taxon>Orthoparamyxovirinae</taxon>
        <taxon>Morbillivirus</taxon>
        <taxon>Morbillivirus phyllostomi</taxon>
    </lineage>
</organism>
<keyword evidence="6" id="KW-0479">Metal-binding</keyword>
<evidence type="ECO:0000256" key="5">
    <source>
        <dbReference type="ARBA" id="ARBA00022632"/>
    </source>
</evidence>
<keyword evidence="5" id="KW-1090">Inhibition of host innate immune response by virus</keyword>
<keyword evidence="15" id="KW-1185">Reference proteome</keyword>
<name>A0AAE9HUU2_9MONO</name>
<dbReference type="GO" id="GO:0039554">
    <property type="term" value="P:symbiont-mediated suppression of host cytoplasmic pattern recognition receptor signaling pathway via inhibition of MDA-5 activity"/>
    <property type="evidence" value="ECO:0007669"/>
    <property type="project" value="UniProtKB-KW"/>
</dbReference>
<evidence type="ECO:0000256" key="1">
    <source>
        <dbReference type="ARBA" id="ARBA00016223"/>
    </source>
</evidence>
<evidence type="ECO:0000256" key="3">
    <source>
        <dbReference type="ARBA" id="ARBA00022495"/>
    </source>
</evidence>
<dbReference type="InterPro" id="IPR028243">
    <property type="entry name" value="Paramyxo_P/V_N"/>
</dbReference>
<keyword evidence="3" id="KW-0691">RNA editing</keyword>
<feature type="compositionally biased region" description="Polar residues" evidence="11">
    <location>
        <begin position="162"/>
        <end position="174"/>
    </location>
</feature>
<feature type="region of interest" description="Disordered" evidence="11">
    <location>
        <begin position="131"/>
        <end position="183"/>
    </location>
</feature>